<keyword evidence="10" id="KW-1185">Reference proteome</keyword>
<evidence type="ECO:0000313" key="9">
    <source>
        <dbReference type="EMBL" id="WCT14345.1"/>
    </source>
</evidence>
<keyword evidence="5" id="KW-0812">Transmembrane</keyword>
<dbReference type="RefSeq" id="WP_273632800.1">
    <property type="nucleotide sequence ID" value="NZ_CP117167.1"/>
</dbReference>
<dbReference type="InterPro" id="IPR003423">
    <property type="entry name" value="OMP_efflux"/>
</dbReference>
<dbReference type="Proteomes" id="UP001216139">
    <property type="component" value="Chromosome"/>
</dbReference>
<feature type="signal peptide" evidence="8">
    <location>
        <begin position="1"/>
        <end position="26"/>
    </location>
</feature>
<evidence type="ECO:0000256" key="6">
    <source>
        <dbReference type="ARBA" id="ARBA00023136"/>
    </source>
</evidence>
<feature type="chain" id="PRO_5047548969" evidence="8">
    <location>
        <begin position="27"/>
        <end position="467"/>
    </location>
</feature>
<sequence>MKFHRSNYTLIFILGLLLLCHHTLSAQTKSTFSLSELVDSAQKHLPVLLQKQALVNSAKANVTDTRNSFLPKLNVGDELSIASSNDVEGSYIPMAGILRTTSGSIRADNNYHAQTGNIVSAYAEYDLVNFGLRGAKVENAVAYANLQQADFDKEVYIVKLQIGKLYFNILKNLYQLQIDQQNIQRYQSVNTIIGALTGSGIKPGVDSSLAKAELSKIKVSYNQRAGAIKQMQQQLSFLTGINATQINIDTLRKDDDVVASHLFSKLADSTANPLLDYFTRQKALYQSAETLVKKSYLPKIILSGGGWGRGSSIQYNDDYRSLGSGLGYQRFNYAAGIGITYDLVNIVHRKDKVAVNHYQSQAAGFDFEQQKLALRNANNQALQAIQTAEQNLNELPIQLQAATDVYNQKEAQYKAGVINLIDLTTASFVLYSAQLNYVETLNDWYVANLDRAASTGNLDLFIQTIKR</sequence>
<accession>A0ABY7TCV6</accession>
<dbReference type="PANTHER" id="PTHR30026:SF20">
    <property type="entry name" value="OUTER MEMBRANE PROTEIN TOLC"/>
    <property type="match status" value="1"/>
</dbReference>
<proteinExistence type="inferred from homology"/>
<evidence type="ECO:0000313" key="10">
    <source>
        <dbReference type="Proteomes" id="UP001216139"/>
    </source>
</evidence>
<evidence type="ECO:0000256" key="8">
    <source>
        <dbReference type="SAM" id="SignalP"/>
    </source>
</evidence>
<keyword evidence="7" id="KW-0998">Cell outer membrane</keyword>
<organism evidence="9 10">
    <name type="scientific">Mucilaginibacter jinjuensis</name>
    <dbReference type="NCBI Taxonomy" id="1176721"/>
    <lineage>
        <taxon>Bacteria</taxon>
        <taxon>Pseudomonadati</taxon>
        <taxon>Bacteroidota</taxon>
        <taxon>Sphingobacteriia</taxon>
        <taxon>Sphingobacteriales</taxon>
        <taxon>Sphingobacteriaceae</taxon>
        <taxon>Mucilaginibacter</taxon>
    </lineage>
</organism>
<evidence type="ECO:0000256" key="2">
    <source>
        <dbReference type="ARBA" id="ARBA00007613"/>
    </source>
</evidence>
<evidence type="ECO:0000256" key="3">
    <source>
        <dbReference type="ARBA" id="ARBA00022448"/>
    </source>
</evidence>
<dbReference type="InterPro" id="IPR051906">
    <property type="entry name" value="TolC-like"/>
</dbReference>
<reference evidence="9 10" key="1">
    <citation type="submission" date="2023-02" db="EMBL/GenBank/DDBJ databases">
        <title>Genome sequence of Mucilaginibacter jinjuensis strain KACC 16571.</title>
        <authorList>
            <person name="Kim S."/>
            <person name="Heo J."/>
            <person name="Kwon S.-W."/>
        </authorList>
    </citation>
    <scope>NUCLEOTIDE SEQUENCE [LARGE SCALE GENOMIC DNA]</scope>
    <source>
        <strain evidence="9 10">KACC 16571</strain>
    </source>
</reference>
<protein>
    <submittedName>
        <fullName evidence="9">TolC family protein</fullName>
    </submittedName>
</protein>
<dbReference type="Pfam" id="PF02321">
    <property type="entry name" value="OEP"/>
    <property type="match status" value="2"/>
</dbReference>
<keyword evidence="6" id="KW-0472">Membrane</keyword>
<name>A0ABY7TCV6_9SPHI</name>
<comment type="similarity">
    <text evidence="2">Belongs to the outer membrane factor (OMF) (TC 1.B.17) family.</text>
</comment>
<dbReference type="SUPFAM" id="SSF56954">
    <property type="entry name" value="Outer membrane efflux proteins (OEP)"/>
    <property type="match status" value="1"/>
</dbReference>
<evidence type="ECO:0000256" key="1">
    <source>
        <dbReference type="ARBA" id="ARBA00004442"/>
    </source>
</evidence>
<keyword evidence="4" id="KW-1134">Transmembrane beta strand</keyword>
<keyword evidence="8" id="KW-0732">Signal</keyword>
<keyword evidence="3" id="KW-0813">Transport</keyword>
<gene>
    <name evidence="9" type="ORF">PQO05_10415</name>
</gene>
<dbReference type="EMBL" id="CP117167">
    <property type="protein sequence ID" value="WCT14345.1"/>
    <property type="molecule type" value="Genomic_DNA"/>
</dbReference>
<comment type="subcellular location">
    <subcellularLocation>
        <location evidence="1">Cell outer membrane</location>
    </subcellularLocation>
</comment>
<evidence type="ECO:0000256" key="5">
    <source>
        <dbReference type="ARBA" id="ARBA00022692"/>
    </source>
</evidence>
<evidence type="ECO:0000256" key="7">
    <source>
        <dbReference type="ARBA" id="ARBA00023237"/>
    </source>
</evidence>
<evidence type="ECO:0000256" key="4">
    <source>
        <dbReference type="ARBA" id="ARBA00022452"/>
    </source>
</evidence>
<dbReference type="Gene3D" id="1.20.1600.10">
    <property type="entry name" value="Outer membrane efflux proteins (OEP)"/>
    <property type="match status" value="1"/>
</dbReference>
<dbReference type="PANTHER" id="PTHR30026">
    <property type="entry name" value="OUTER MEMBRANE PROTEIN TOLC"/>
    <property type="match status" value="1"/>
</dbReference>